<dbReference type="Proteomes" id="UP001501676">
    <property type="component" value="Unassembled WGS sequence"/>
</dbReference>
<proteinExistence type="predicted"/>
<sequence length="105" mass="11234">MIDVTRSSAATQQGQQRIAVTSGSFGDHLDPSVGRIPGPTDQSELQRAAPRPPPEADSLNPATDPRGQSNRVGQRYVLGVTSHLTRAAILGWFTRVHGSAHRAQL</sequence>
<dbReference type="EMBL" id="BAAAYN010000030">
    <property type="protein sequence ID" value="GAA3391043.1"/>
    <property type="molecule type" value="Genomic_DNA"/>
</dbReference>
<evidence type="ECO:0000313" key="2">
    <source>
        <dbReference type="EMBL" id="GAA3391043.1"/>
    </source>
</evidence>
<evidence type="ECO:0000313" key="3">
    <source>
        <dbReference type="Proteomes" id="UP001501676"/>
    </source>
</evidence>
<name>A0ABP6T3Q8_9ACTN</name>
<protein>
    <submittedName>
        <fullName evidence="2">Uncharacterized protein</fullName>
    </submittedName>
</protein>
<comment type="caution">
    <text evidence="2">The sequence shown here is derived from an EMBL/GenBank/DDBJ whole genome shotgun (WGS) entry which is preliminary data.</text>
</comment>
<evidence type="ECO:0000256" key="1">
    <source>
        <dbReference type="SAM" id="MobiDB-lite"/>
    </source>
</evidence>
<reference evidence="3" key="1">
    <citation type="journal article" date="2019" name="Int. J. Syst. Evol. Microbiol.">
        <title>The Global Catalogue of Microorganisms (GCM) 10K type strain sequencing project: providing services to taxonomists for standard genome sequencing and annotation.</title>
        <authorList>
            <consortium name="The Broad Institute Genomics Platform"/>
            <consortium name="The Broad Institute Genome Sequencing Center for Infectious Disease"/>
            <person name="Wu L."/>
            <person name="Ma J."/>
        </authorList>
    </citation>
    <scope>NUCLEOTIDE SEQUENCE [LARGE SCALE GENOMIC DNA]</scope>
    <source>
        <strain evidence="3">JCM 9458</strain>
    </source>
</reference>
<accession>A0ABP6T3Q8</accession>
<gene>
    <name evidence="2" type="ORF">GCM10020369_47390</name>
</gene>
<organism evidence="2 3">
    <name type="scientific">Cryptosporangium minutisporangium</name>
    <dbReference type="NCBI Taxonomy" id="113569"/>
    <lineage>
        <taxon>Bacteria</taxon>
        <taxon>Bacillati</taxon>
        <taxon>Actinomycetota</taxon>
        <taxon>Actinomycetes</taxon>
        <taxon>Cryptosporangiales</taxon>
        <taxon>Cryptosporangiaceae</taxon>
        <taxon>Cryptosporangium</taxon>
    </lineage>
</organism>
<feature type="region of interest" description="Disordered" evidence="1">
    <location>
        <begin position="1"/>
        <end position="74"/>
    </location>
</feature>
<feature type="compositionally biased region" description="Polar residues" evidence="1">
    <location>
        <begin position="1"/>
        <end position="24"/>
    </location>
</feature>
<keyword evidence="3" id="KW-1185">Reference proteome</keyword>